<feature type="domain" description="Smr" evidence="2">
    <location>
        <begin position="151"/>
        <end position="232"/>
    </location>
</feature>
<reference evidence="3 4" key="1">
    <citation type="submission" date="2022-10" db="EMBL/GenBank/DDBJ databases">
        <title>paucibacter sp. hw8 Genome sequencing.</title>
        <authorList>
            <person name="Park S."/>
        </authorList>
    </citation>
    <scope>NUCLEOTIDE SEQUENCE [LARGE SCALE GENOMIC DNA]</scope>
    <source>
        <strain evidence="4">hw8</strain>
    </source>
</reference>
<evidence type="ECO:0000259" key="2">
    <source>
        <dbReference type="PROSITE" id="PS50828"/>
    </source>
</evidence>
<dbReference type="RefSeq" id="WP_273595630.1">
    <property type="nucleotide sequence ID" value="NZ_JAQQXS010000003.1"/>
</dbReference>
<dbReference type="PROSITE" id="PS50828">
    <property type="entry name" value="SMR"/>
    <property type="match status" value="1"/>
</dbReference>
<feature type="compositionally biased region" description="Low complexity" evidence="1">
    <location>
        <begin position="1"/>
        <end position="16"/>
    </location>
</feature>
<comment type="caution">
    <text evidence="3">The sequence shown here is derived from an EMBL/GenBank/DDBJ whole genome shotgun (WGS) entry which is preliminary data.</text>
</comment>
<dbReference type="PANTHER" id="PTHR35562">
    <property type="entry name" value="DNA ENDONUCLEASE SMRA-RELATED"/>
    <property type="match status" value="1"/>
</dbReference>
<protein>
    <submittedName>
        <fullName evidence="3">Smr/MutS family protein</fullName>
    </submittedName>
</protein>
<dbReference type="PANTHER" id="PTHR35562:SF2">
    <property type="entry name" value="DNA ENDONUCLEASE SMRA-RELATED"/>
    <property type="match status" value="1"/>
</dbReference>
<name>A0ABT5KNL5_9BURK</name>
<proteinExistence type="predicted"/>
<keyword evidence="4" id="KW-1185">Reference proteome</keyword>
<dbReference type="SUPFAM" id="SSF160443">
    <property type="entry name" value="SMR domain-like"/>
    <property type="match status" value="1"/>
</dbReference>
<dbReference type="InterPro" id="IPR036063">
    <property type="entry name" value="Smr_dom_sf"/>
</dbReference>
<sequence length="238" mass="26636">MKPQAAGSVSTTAPSTPARPPAPKRLNSLQDLKQLQRELALNRRLEEERRERAAAAARLAEQERCIFELSVGAVMPLNPTHRAVHALPKPVAQPLQREADERQVLLQALSDDFDVESLLETDDTLSFRRPEIPEEAVRKLRRGHWALQAQLDLHGLRRDQAREALGNFVQDSARRGLRCVRVVHGKGNGSPGREPVLKTKVRRWLVQKQEVLAFVQARASDGGCGALMVLLQQAQKDR</sequence>
<accession>A0ABT5KNL5</accession>
<dbReference type="Pfam" id="PF01713">
    <property type="entry name" value="Smr"/>
    <property type="match status" value="1"/>
</dbReference>
<gene>
    <name evidence="3" type="ORF">PRZ01_04865</name>
</gene>
<dbReference type="InterPro" id="IPR002625">
    <property type="entry name" value="Smr_dom"/>
</dbReference>
<organism evidence="3 4">
    <name type="scientific">Roseateles koreensis</name>
    <dbReference type="NCBI Taxonomy" id="2987526"/>
    <lineage>
        <taxon>Bacteria</taxon>
        <taxon>Pseudomonadati</taxon>
        <taxon>Pseudomonadota</taxon>
        <taxon>Betaproteobacteria</taxon>
        <taxon>Burkholderiales</taxon>
        <taxon>Sphaerotilaceae</taxon>
        <taxon>Roseateles</taxon>
    </lineage>
</organism>
<feature type="region of interest" description="Disordered" evidence="1">
    <location>
        <begin position="1"/>
        <end position="30"/>
    </location>
</feature>
<dbReference type="SMART" id="SM00463">
    <property type="entry name" value="SMR"/>
    <property type="match status" value="1"/>
</dbReference>
<dbReference type="Gene3D" id="3.30.1370.110">
    <property type="match status" value="1"/>
</dbReference>
<evidence type="ECO:0000256" key="1">
    <source>
        <dbReference type="SAM" id="MobiDB-lite"/>
    </source>
</evidence>
<evidence type="ECO:0000313" key="4">
    <source>
        <dbReference type="Proteomes" id="UP001219862"/>
    </source>
</evidence>
<evidence type="ECO:0000313" key="3">
    <source>
        <dbReference type="EMBL" id="MDC8784518.1"/>
    </source>
</evidence>
<dbReference type="Proteomes" id="UP001219862">
    <property type="component" value="Unassembled WGS sequence"/>
</dbReference>
<dbReference type="EMBL" id="JAQQXS010000003">
    <property type="protein sequence ID" value="MDC8784518.1"/>
    <property type="molecule type" value="Genomic_DNA"/>
</dbReference>